<organism evidence="7 8">
    <name type="scientific">Azoarcus indigens</name>
    <dbReference type="NCBI Taxonomy" id="29545"/>
    <lineage>
        <taxon>Bacteria</taxon>
        <taxon>Pseudomonadati</taxon>
        <taxon>Pseudomonadota</taxon>
        <taxon>Betaproteobacteria</taxon>
        <taxon>Rhodocyclales</taxon>
        <taxon>Zoogloeaceae</taxon>
        <taxon>Azoarcus</taxon>
    </lineage>
</organism>
<dbReference type="Gene3D" id="1.10.510.10">
    <property type="entry name" value="Transferase(Phosphotransferase) domain 1"/>
    <property type="match status" value="1"/>
</dbReference>
<dbReference type="PROSITE" id="PS50011">
    <property type="entry name" value="PROTEIN_KINASE_DOM"/>
    <property type="match status" value="1"/>
</dbReference>
<dbReference type="SUPFAM" id="SSF56112">
    <property type="entry name" value="Protein kinase-like (PK-like)"/>
    <property type="match status" value="1"/>
</dbReference>
<evidence type="ECO:0000259" key="6">
    <source>
        <dbReference type="PROSITE" id="PS50011"/>
    </source>
</evidence>
<comment type="caution">
    <text evidence="7">The sequence shown here is derived from an EMBL/GenBank/DDBJ whole genome shotgun (WGS) entry which is preliminary data.</text>
</comment>
<keyword evidence="3 7" id="KW-0418">Kinase</keyword>
<evidence type="ECO:0000313" key="7">
    <source>
        <dbReference type="EMBL" id="TDN45559.1"/>
    </source>
</evidence>
<protein>
    <submittedName>
        <fullName evidence="7">Serine/threonine-protein kinase</fullName>
    </submittedName>
</protein>
<dbReference type="EMBL" id="SNVV01000029">
    <property type="protein sequence ID" value="TDN45559.1"/>
    <property type="molecule type" value="Genomic_DNA"/>
</dbReference>
<dbReference type="Pfam" id="PF26309">
    <property type="entry name" value="DUF8082"/>
    <property type="match status" value="2"/>
</dbReference>
<dbReference type="Gene3D" id="3.30.200.20">
    <property type="entry name" value="Phosphorylase Kinase, domain 1"/>
    <property type="match status" value="1"/>
</dbReference>
<gene>
    <name evidence="7" type="ORF">C7389_12912</name>
</gene>
<evidence type="ECO:0000256" key="4">
    <source>
        <dbReference type="ARBA" id="ARBA00022840"/>
    </source>
</evidence>
<sequence>MAEMHKLGKYEIQGVLGRGGMGTVYRARDPVIDRVVALKTIRRELIDGGGGAAMVERFHNEARAAGRLNHPAIVAIYDFGEDADVAYIAMEFVDGCGLGQYLGIGERLPVADVVSIMLQLLEALDYVHQRGVIHRDIKAANLLITQEGKLKITDFGIARIDTAQITQVGSIVGTPNAMAPEQFLGLAVDHRADLFSAGVVFYELLAGKRPFNGAMEAMAYQVCHEPHRPPSIHAPGLPAVFDHIIDRALAKRPDERYPDAAAFGDALREAYARAYSAPPALAVSEETVVLTAEAVRANLAAYQAGLAAGGLATGASGVSPGLGGQPPPRTQATQWQENTLKTVERQLAAYIGPLAGVIVRRAASTSNDLGELYAQLEGKLDTEEARRGLRDGLTKLGMRTGGQAFGSTGITSGGLGRSMVREATQATPAPTVPLAPADVEKAGRALARHLGPIAPVLAKKAAASAAGPAELYRALAEHIDDDDARRRFLAEVGGLG</sequence>
<dbReference type="PANTHER" id="PTHR43289">
    <property type="entry name" value="MITOGEN-ACTIVATED PROTEIN KINASE KINASE KINASE 20-RELATED"/>
    <property type="match status" value="1"/>
</dbReference>
<keyword evidence="2 5" id="KW-0547">Nucleotide-binding</keyword>
<dbReference type="GO" id="GO:0004674">
    <property type="term" value="F:protein serine/threonine kinase activity"/>
    <property type="evidence" value="ECO:0007669"/>
    <property type="project" value="TreeGrafter"/>
</dbReference>
<dbReference type="PROSITE" id="PS00108">
    <property type="entry name" value="PROTEIN_KINASE_ST"/>
    <property type="match status" value="1"/>
</dbReference>
<dbReference type="Pfam" id="PF00069">
    <property type="entry name" value="Pkinase"/>
    <property type="match status" value="1"/>
</dbReference>
<accession>A0A4R6DML0</accession>
<dbReference type="PANTHER" id="PTHR43289:SF6">
    <property type="entry name" value="SERINE_THREONINE-PROTEIN KINASE NEKL-3"/>
    <property type="match status" value="1"/>
</dbReference>
<keyword evidence="4 5" id="KW-0067">ATP-binding</keyword>
<dbReference type="InterPro" id="IPR017441">
    <property type="entry name" value="Protein_kinase_ATP_BS"/>
</dbReference>
<name>A0A4R6DML0_9RHOO</name>
<evidence type="ECO:0000256" key="3">
    <source>
        <dbReference type="ARBA" id="ARBA00022777"/>
    </source>
</evidence>
<dbReference type="InterPro" id="IPR000719">
    <property type="entry name" value="Prot_kinase_dom"/>
</dbReference>
<proteinExistence type="predicted"/>
<feature type="binding site" evidence="5">
    <location>
        <position position="39"/>
    </location>
    <ligand>
        <name>ATP</name>
        <dbReference type="ChEBI" id="CHEBI:30616"/>
    </ligand>
</feature>
<dbReference type="RefSeq" id="WP_133594835.1">
    <property type="nucleotide sequence ID" value="NZ_SNVV01000029.1"/>
</dbReference>
<dbReference type="SMART" id="SM00220">
    <property type="entry name" value="S_TKc"/>
    <property type="match status" value="1"/>
</dbReference>
<dbReference type="InterPro" id="IPR011009">
    <property type="entry name" value="Kinase-like_dom_sf"/>
</dbReference>
<evidence type="ECO:0000313" key="8">
    <source>
        <dbReference type="Proteomes" id="UP000295129"/>
    </source>
</evidence>
<evidence type="ECO:0000256" key="2">
    <source>
        <dbReference type="ARBA" id="ARBA00022741"/>
    </source>
</evidence>
<dbReference type="Proteomes" id="UP000295129">
    <property type="component" value="Unassembled WGS sequence"/>
</dbReference>
<dbReference type="GO" id="GO:0005524">
    <property type="term" value="F:ATP binding"/>
    <property type="evidence" value="ECO:0007669"/>
    <property type="project" value="UniProtKB-UniRule"/>
</dbReference>
<evidence type="ECO:0000256" key="1">
    <source>
        <dbReference type="ARBA" id="ARBA00022679"/>
    </source>
</evidence>
<dbReference type="InterPro" id="IPR058395">
    <property type="entry name" value="DUF8082"/>
</dbReference>
<keyword evidence="1" id="KW-0808">Transferase</keyword>
<dbReference type="PROSITE" id="PS00107">
    <property type="entry name" value="PROTEIN_KINASE_ATP"/>
    <property type="match status" value="1"/>
</dbReference>
<evidence type="ECO:0000256" key="5">
    <source>
        <dbReference type="PROSITE-ProRule" id="PRU10141"/>
    </source>
</evidence>
<dbReference type="CDD" id="cd14014">
    <property type="entry name" value="STKc_PknB_like"/>
    <property type="match status" value="1"/>
</dbReference>
<dbReference type="InterPro" id="IPR008271">
    <property type="entry name" value="Ser/Thr_kinase_AS"/>
</dbReference>
<dbReference type="AlphaFoldDB" id="A0A4R6DML0"/>
<dbReference type="OrthoDB" id="9791419at2"/>
<keyword evidence="8" id="KW-1185">Reference proteome</keyword>
<reference evidence="7 8" key="1">
    <citation type="submission" date="2019-03" db="EMBL/GenBank/DDBJ databases">
        <title>Genomic Encyclopedia of Type Strains, Phase IV (KMG-IV): sequencing the most valuable type-strain genomes for metagenomic binning, comparative biology and taxonomic classification.</title>
        <authorList>
            <person name="Goeker M."/>
        </authorList>
    </citation>
    <scope>NUCLEOTIDE SEQUENCE [LARGE SCALE GENOMIC DNA]</scope>
    <source>
        <strain evidence="7 8">DSM 12121</strain>
    </source>
</reference>
<feature type="domain" description="Protein kinase" evidence="6">
    <location>
        <begin position="10"/>
        <end position="272"/>
    </location>
</feature>